<comment type="caution">
    <text evidence="5">The sequence shown here is derived from an EMBL/GenBank/DDBJ whole genome shotgun (WGS) entry which is preliminary data.</text>
</comment>
<dbReference type="Proteomes" id="UP000628984">
    <property type="component" value="Unassembled WGS sequence"/>
</dbReference>
<keyword evidence="3" id="KW-0479">Metal-binding</keyword>
<reference evidence="5" key="1">
    <citation type="journal article" date="2014" name="Int. J. Syst. Evol. Microbiol.">
        <title>Complete genome sequence of Corynebacterium casei LMG S-19264T (=DSM 44701T), isolated from a smear-ripened cheese.</title>
        <authorList>
            <consortium name="US DOE Joint Genome Institute (JGI-PGF)"/>
            <person name="Walter F."/>
            <person name="Albersmeier A."/>
            <person name="Kalinowski J."/>
            <person name="Ruckert C."/>
        </authorList>
    </citation>
    <scope>NUCLEOTIDE SEQUENCE</scope>
    <source>
        <strain evidence="5">KCTC 23714</strain>
    </source>
</reference>
<dbReference type="InterPro" id="IPR036264">
    <property type="entry name" value="Bact_exopeptidase_dim_dom"/>
</dbReference>
<evidence type="ECO:0000256" key="3">
    <source>
        <dbReference type="PIRSR" id="PIRSR005962-1"/>
    </source>
</evidence>
<feature type="binding site" evidence="3">
    <location>
        <position position="136"/>
    </location>
    <ligand>
        <name>Mn(2+)</name>
        <dbReference type="ChEBI" id="CHEBI:29035"/>
        <label>2</label>
    </ligand>
</feature>
<dbReference type="Pfam" id="PF07687">
    <property type="entry name" value="M20_dimer"/>
    <property type="match status" value="1"/>
</dbReference>
<dbReference type="InterPro" id="IPR017439">
    <property type="entry name" value="Amidohydrolase"/>
</dbReference>
<evidence type="ECO:0000256" key="1">
    <source>
        <dbReference type="ARBA" id="ARBA00006153"/>
    </source>
</evidence>
<evidence type="ECO:0000256" key="2">
    <source>
        <dbReference type="ARBA" id="ARBA00022801"/>
    </source>
</evidence>
<sequence>MKLVPEIQSYAADLTAIRRDLHAHPEIGFEEHRTADRVAELLESWGVTVHRAIGTTGVVGVINGVKPGRTIGLRADMDALPMTEATGAAHASTRPGVFHGCGHDGHTTMLLGAARYLAQQPRLAGRVVLIFQPAEEGLGGAARMIEEGLFDRFPCDEIYALHNWPNAPLGQISLKPGVAMAAADSFDVVISGRGAHGAQPQNAVDPVVVAAALTQALQTIVSRNVDPLRAAILSVTQIHAGSAYNVIPDTARLSGTIRTFAAETRNLVLQQLEALSTGIASAFGAAASVQIDPRFSVLHNSPAETLAALEIARDLVGPDLTVVDADPQSGSEDFAEMLAHVPGAYLLVGQGTGPALHNPAYDFNDDILPIGASLLARLAEVRGAAQLWCRRAG</sequence>
<keyword evidence="2" id="KW-0378">Hydrolase</keyword>
<dbReference type="InterPro" id="IPR002933">
    <property type="entry name" value="Peptidase_M20"/>
</dbReference>
<comment type="cofactor">
    <cofactor evidence="3">
        <name>Mn(2+)</name>
        <dbReference type="ChEBI" id="CHEBI:29035"/>
    </cofactor>
    <text evidence="3">The Mn(2+) ion enhances activity.</text>
</comment>
<dbReference type="PIRSF" id="PIRSF005962">
    <property type="entry name" value="Pept_M20D_amidohydro"/>
    <property type="match status" value="1"/>
</dbReference>
<keyword evidence="6" id="KW-1185">Reference proteome</keyword>
<evidence type="ECO:0000259" key="4">
    <source>
        <dbReference type="Pfam" id="PF07687"/>
    </source>
</evidence>
<dbReference type="Gene3D" id="3.30.70.360">
    <property type="match status" value="1"/>
</dbReference>
<protein>
    <submittedName>
        <fullName evidence="5">Amidohydrolase</fullName>
    </submittedName>
</protein>
<dbReference type="RefSeq" id="WP_189635079.1">
    <property type="nucleotide sequence ID" value="NZ_BMYQ01000015.1"/>
</dbReference>
<reference evidence="5" key="2">
    <citation type="submission" date="2020-09" db="EMBL/GenBank/DDBJ databases">
        <authorList>
            <person name="Sun Q."/>
            <person name="Kim S."/>
        </authorList>
    </citation>
    <scope>NUCLEOTIDE SEQUENCE</scope>
    <source>
        <strain evidence="5">KCTC 23714</strain>
    </source>
</reference>
<proteinExistence type="inferred from homology"/>
<dbReference type="SUPFAM" id="SSF55031">
    <property type="entry name" value="Bacterial exopeptidase dimerisation domain"/>
    <property type="match status" value="1"/>
</dbReference>
<dbReference type="GO" id="GO:0016787">
    <property type="term" value="F:hydrolase activity"/>
    <property type="evidence" value="ECO:0007669"/>
    <property type="project" value="UniProtKB-KW"/>
</dbReference>
<comment type="similarity">
    <text evidence="1">Belongs to the peptidase M20 family.</text>
</comment>
<organism evidence="5 6">
    <name type="scientific">Gemmobacter lanyuensis</name>
    <dbReference type="NCBI Taxonomy" id="1054497"/>
    <lineage>
        <taxon>Bacteria</taxon>
        <taxon>Pseudomonadati</taxon>
        <taxon>Pseudomonadota</taxon>
        <taxon>Alphaproteobacteria</taxon>
        <taxon>Rhodobacterales</taxon>
        <taxon>Paracoccaceae</taxon>
        <taxon>Gemmobacter</taxon>
    </lineage>
</organism>
<dbReference type="EMBL" id="BMYQ01000015">
    <property type="protein sequence ID" value="GGW42886.1"/>
    <property type="molecule type" value="Genomic_DNA"/>
</dbReference>
<gene>
    <name evidence="5" type="ORF">GCM10011452_34030</name>
</gene>
<dbReference type="FunFam" id="3.30.70.360:FF:000014">
    <property type="entry name" value="N-acyl-L-amino acid amidohydrolase"/>
    <property type="match status" value="1"/>
</dbReference>
<feature type="binding site" evidence="3">
    <location>
        <position position="357"/>
    </location>
    <ligand>
        <name>Mn(2+)</name>
        <dbReference type="ChEBI" id="CHEBI:29035"/>
        <label>2</label>
    </ligand>
</feature>
<feature type="binding site" evidence="3">
    <location>
        <position position="162"/>
    </location>
    <ligand>
        <name>Mn(2+)</name>
        <dbReference type="ChEBI" id="CHEBI:29035"/>
        <label>2</label>
    </ligand>
</feature>
<keyword evidence="3" id="KW-0464">Manganese</keyword>
<accession>A0A918MPU5</accession>
<dbReference type="AlphaFoldDB" id="A0A918MPU5"/>
<feature type="binding site" evidence="3">
    <location>
        <position position="101"/>
    </location>
    <ligand>
        <name>Mn(2+)</name>
        <dbReference type="ChEBI" id="CHEBI:29035"/>
        <label>2</label>
    </ligand>
</feature>
<evidence type="ECO:0000313" key="5">
    <source>
        <dbReference type="EMBL" id="GGW42886.1"/>
    </source>
</evidence>
<dbReference type="SUPFAM" id="SSF53187">
    <property type="entry name" value="Zn-dependent exopeptidases"/>
    <property type="match status" value="1"/>
</dbReference>
<dbReference type="Gene3D" id="3.40.630.10">
    <property type="entry name" value="Zn peptidases"/>
    <property type="match status" value="1"/>
</dbReference>
<dbReference type="NCBIfam" id="TIGR01891">
    <property type="entry name" value="amidohydrolases"/>
    <property type="match status" value="1"/>
</dbReference>
<dbReference type="PANTHER" id="PTHR11014:SF63">
    <property type="entry name" value="METALLOPEPTIDASE, PUTATIVE (AFU_ORTHOLOGUE AFUA_6G09600)-RELATED"/>
    <property type="match status" value="1"/>
</dbReference>
<feature type="binding site" evidence="3">
    <location>
        <position position="103"/>
    </location>
    <ligand>
        <name>Mn(2+)</name>
        <dbReference type="ChEBI" id="CHEBI:29035"/>
        <label>2</label>
    </ligand>
</feature>
<feature type="domain" description="Peptidase M20 dimerisation" evidence="4">
    <location>
        <begin position="185"/>
        <end position="275"/>
    </location>
</feature>
<dbReference type="InterPro" id="IPR011650">
    <property type="entry name" value="Peptidase_M20_dimer"/>
</dbReference>
<dbReference type="CDD" id="cd05666">
    <property type="entry name" value="M20_Acy1-like"/>
    <property type="match status" value="1"/>
</dbReference>
<dbReference type="GO" id="GO:0046872">
    <property type="term" value="F:metal ion binding"/>
    <property type="evidence" value="ECO:0007669"/>
    <property type="project" value="UniProtKB-KW"/>
</dbReference>
<evidence type="ECO:0000313" key="6">
    <source>
        <dbReference type="Proteomes" id="UP000628984"/>
    </source>
</evidence>
<dbReference type="Pfam" id="PF01546">
    <property type="entry name" value="Peptidase_M20"/>
    <property type="match status" value="1"/>
</dbReference>
<name>A0A918MPU5_9RHOB</name>
<dbReference type="PANTHER" id="PTHR11014">
    <property type="entry name" value="PEPTIDASE M20 FAMILY MEMBER"/>
    <property type="match status" value="1"/>
</dbReference>